<evidence type="ECO:0000313" key="1">
    <source>
        <dbReference type="EMBL" id="KIZ33427.1"/>
    </source>
</evidence>
<dbReference type="PATRIC" id="fig|316.110.peg.2556"/>
<evidence type="ECO:0000313" key="2">
    <source>
        <dbReference type="Proteomes" id="UP000032439"/>
    </source>
</evidence>
<gene>
    <name evidence="1" type="ORF">LO50_21045</name>
</gene>
<proteinExistence type="predicted"/>
<accession>A0A0D7E186</accession>
<protein>
    <submittedName>
        <fullName evidence="1">Uncharacterized protein</fullName>
    </submittedName>
</protein>
<dbReference type="InterPro" id="IPR007539">
    <property type="entry name" value="DUF551"/>
</dbReference>
<dbReference type="AlphaFoldDB" id="A0A0D7E186"/>
<dbReference type="Proteomes" id="UP000032439">
    <property type="component" value="Unassembled WGS sequence"/>
</dbReference>
<organism evidence="1 2">
    <name type="scientific">Stutzerimonas stutzeri</name>
    <name type="common">Pseudomonas stutzeri</name>
    <dbReference type="NCBI Taxonomy" id="316"/>
    <lineage>
        <taxon>Bacteria</taxon>
        <taxon>Pseudomonadati</taxon>
        <taxon>Pseudomonadota</taxon>
        <taxon>Gammaproteobacteria</taxon>
        <taxon>Pseudomonadales</taxon>
        <taxon>Pseudomonadaceae</taxon>
        <taxon>Stutzerimonas</taxon>
    </lineage>
</organism>
<name>A0A0D7E186_STUST</name>
<dbReference type="Pfam" id="PF04448">
    <property type="entry name" value="DUF551"/>
    <property type="match status" value="1"/>
</dbReference>
<reference evidence="1 2" key="1">
    <citation type="submission" date="2014-11" db="EMBL/GenBank/DDBJ databases">
        <title>Genomics and ecophysiology of heterotrophic nitrogen fixing bacteria isolated from estuarine surface water.</title>
        <authorList>
            <person name="Bentzon-Tilia M."/>
            <person name="Severin I."/>
            <person name="Hansen L.H."/>
            <person name="Riemann L."/>
        </authorList>
    </citation>
    <scope>NUCLEOTIDE SEQUENCE [LARGE SCALE GENOMIC DNA]</scope>
    <source>
        <strain evidence="1 2">BAL361</strain>
    </source>
</reference>
<dbReference type="EMBL" id="JXXD01000243">
    <property type="protein sequence ID" value="KIZ33427.1"/>
    <property type="molecule type" value="Genomic_DNA"/>
</dbReference>
<sequence>MRTYNSRGCSMTTQGTQQPTELLGETCLDGGKCHHRCEQRCFRRECCSPFSTYSGPWAYEHPGTKWAEAPSSKARQDQGEFEIDGIQVRRNEVGDWEYLCEGHGFDPDTWNACIDIFGPFGGSGVERLLNAYADLLAKQAPEEVIEPMDTLPEQNHAFHRDAGGWINVADRLPERDAGTVWCYGTYEGQHAVCGFEGLYRDGKWFCLNNGDYIDGGYGADYQAKVAFWMPLPAEPNEDTKGADA</sequence>
<comment type="caution">
    <text evidence="1">The sequence shown here is derived from an EMBL/GenBank/DDBJ whole genome shotgun (WGS) entry which is preliminary data.</text>
</comment>